<keyword evidence="2 5" id="KW-0378">Hydrolase</keyword>
<evidence type="ECO:0000256" key="1">
    <source>
        <dbReference type="ARBA" id="ARBA00022741"/>
    </source>
</evidence>
<evidence type="ECO:0000313" key="8">
    <source>
        <dbReference type="Proteomes" id="UP000199063"/>
    </source>
</evidence>
<keyword evidence="8" id="KW-1185">Reference proteome</keyword>
<gene>
    <name evidence="7" type="ORF">SAMN05444921_10565</name>
</gene>
<feature type="binding site" evidence="5">
    <location>
        <begin position="201"/>
        <end position="208"/>
    </location>
    <ligand>
        <name>ATP</name>
        <dbReference type="ChEBI" id="CHEBI:30616"/>
    </ligand>
</feature>
<evidence type="ECO:0000256" key="4">
    <source>
        <dbReference type="ARBA" id="ARBA00022840"/>
    </source>
</evidence>
<protein>
    <submittedName>
        <fullName evidence="7">DNA helicase IV</fullName>
    </submittedName>
</protein>
<dbReference type="InterPro" id="IPR014016">
    <property type="entry name" value="UvrD-like_ATP-bd"/>
</dbReference>
<dbReference type="SUPFAM" id="SSF52540">
    <property type="entry name" value="P-loop containing nucleoside triphosphate hydrolases"/>
    <property type="match status" value="1"/>
</dbReference>
<proteinExistence type="predicted"/>
<dbReference type="Gene3D" id="3.40.50.300">
    <property type="entry name" value="P-loop containing nucleotide triphosphate hydrolases"/>
    <property type="match status" value="3"/>
</dbReference>
<dbReference type="GO" id="GO:0005829">
    <property type="term" value="C:cytosol"/>
    <property type="evidence" value="ECO:0007669"/>
    <property type="project" value="TreeGrafter"/>
</dbReference>
<dbReference type="EMBL" id="FNHI01000005">
    <property type="protein sequence ID" value="SDM19689.1"/>
    <property type="molecule type" value="Genomic_DNA"/>
</dbReference>
<dbReference type="Pfam" id="PF00580">
    <property type="entry name" value="UvrD-helicase"/>
    <property type="match status" value="1"/>
</dbReference>
<dbReference type="GO" id="GO:0003677">
    <property type="term" value="F:DNA binding"/>
    <property type="evidence" value="ECO:0007669"/>
    <property type="project" value="InterPro"/>
</dbReference>
<sequence length="741" mass="80302">MSTEEMRQEQQFVSLAHERLDQLRGEAEAAVRATMAQVSTGRQARVERDIEVAEQSASLSALNAADSGLCFGRIDRRDGVTYHIGRTGIRRDDAERTPLLIDWRAPVARPFYLATGYEPLGLRRRRHITTEGRTVTALHDEIMDLADPTRTGYESHDADEVLLAALNGARTGRMADIVSTIQAEQDHIIRAPQHGVLVVEGGPGTGKTAVALHRAAYLLYAHREQLAKRAVLIVGPNPAFLGYIGEVLPSLGETGVLLATVGELYPGVHATGTDSPAAAAVKGRAEMAGVLAEAVRDRQQVPEKGEPIVIAHDDGELVLDWDIAVEARHKARETGLPHNLARPYFAFRIIDDLTTQLADRIGEDPYGGPNFLGPDDIAQLGKAVAASAEVHAAIASLWPPLTPEEFLADYLADPTHLDGEDADLIRRSGGPWTPADVPLLDEAAELLGEDDSAARAAAEAERARQIAYAQGVLDVSYASRTYEFEDKEDVDADASEVLAAHDVIDAERMAERQEEIDHRSAAERAAADRTWAFGHIIVDEAQELSAMAWRLLMRRCPTRSMTLVGDPAQTGDLGGCDSWERMLAPHVEDRWRLARLEVNYRTPAEIMDYAAGRRRGTDPGFSPPRSIRSTGVAPWERTVELADVAALAAAEAPEEGRLAVIAPRELHAELTGLGDDGPLDLSRPVVLLDPRQAKGLEFDTVLVVAPERMLPNDLYVALTRATQRLGVVTPASATPSPAAAG</sequence>
<dbReference type="Proteomes" id="UP000199063">
    <property type="component" value="Unassembled WGS sequence"/>
</dbReference>
<dbReference type="GO" id="GO:0016787">
    <property type="term" value="F:hydrolase activity"/>
    <property type="evidence" value="ECO:0007669"/>
    <property type="project" value="UniProtKB-UniRule"/>
</dbReference>
<dbReference type="InterPro" id="IPR027417">
    <property type="entry name" value="P-loop_NTPase"/>
</dbReference>
<accession>A0A1G9R8R6</accession>
<evidence type="ECO:0000256" key="2">
    <source>
        <dbReference type="ARBA" id="ARBA00022801"/>
    </source>
</evidence>
<evidence type="ECO:0000313" key="7">
    <source>
        <dbReference type="EMBL" id="SDM19689.1"/>
    </source>
</evidence>
<dbReference type="InterPro" id="IPR000212">
    <property type="entry name" value="DNA_helicase_UvrD/REP"/>
</dbReference>
<keyword evidence="3 5" id="KW-0347">Helicase</keyword>
<dbReference type="GO" id="GO:0005524">
    <property type="term" value="F:ATP binding"/>
    <property type="evidence" value="ECO:0007669"/>
    <property type="project" value="UniProtKB-UniRule"/>
</dbReference>
<evidence type="ECO:0000256" key="5">
    <source>
        <dbReference type="PROSITE-ProRule" id="PRU00560"/>
    </source>
</evidence>
<reference evidence="8" key="1">
    <citation type="submission" date="2016-10" db="EMBL/GenBank/DDBJ databases">
        <authorList>
            <person name="Varghese N."/>
            <person name="Submissions S."/>
        </authorList>
    </citation>
    <scope>NUCLEOTIDE SEQUENCE [LARGE SCALE GENOMIC DNA]</scope>
    <source>
        <strain evidence="8">CGMCC 4.7042</strain>
    </source>
</reference>
<evidence type="ECO:0000259" key="6">
    <source>
        <dbReference type="PROSITE" id="PS51198"/>
    </source>
</evidence>
<dbReference type="GO" id="GO:0043138">
    <property type="term" value="F:3'-5' DNA helicase activity"/>
    <property type="evidence" value="ECO:0007669"/>
    <property type="project" value="TreeGrafter"/>
</dbReference>
<keyword evidence="1 5" id="KW-0547">Nucleotide-binding</keyword>
<dbReference type="PANTHER" id="PTHR11070">
    <property type="entry name" value="UVRD / RECB / PCRA DNA HELICASE FAMILY MEMBER"/>
    <property type="match status" value="1"/>
</dbReference>
<keyword evidence="4 5" id="KW-0067">ATP-binding</keyword>
<dbReference type="AlphaFoldDB" id="A0A1G9R8R6"/>
<dbReference type="PANTHER" id="PTHR11070:SF45">
    <property type="entry name" value="DNA 3'-5' HELICASE"/>
    <property type="match status" value="1"/>
</dbReference>
<organism evidence="7 8">
    <name type="scientific">Streptomyces wuyuanensis</name>
    <dbReference type="NCBI Taxonomy" id="1196353"/>
    <lineage>
        <taxon>Bacteria</taxon>
        <taxon>Bacillati</taxon>
        <taxon>Actinomycetota</taxon>
        <taxon>Actinomycetes</taxon>
        <taxon>Kitasatosporales</taxon>
        <taxon>Streptomycetaceae</taxon>
        <taxon>Streptomyces</taxon>
    </lineage>
</organism>
<name>A0A1G9R8R6_9ACTN</name>
<dbReference type="GO" id="GO:0000725">
    <property type="term" value="P:recombinational repair"/>
    <property type="evidence" value="ECO:0007669"/>
    <property type="project" value="TreeGrafter"/>
</dbReference>
<feature type="domain" description="UvrD-like helicase ATP-binding" evidence="6">
    <location>
        <begin position="180"/>
        <end position="603"/>
    </location>
</feature>
<evidence type="ECO:0000256" key="3">
    <source>
        <dbReference type="ARBA" id="ARBA00022806"/>
    </source>
</evidence>
<dbReference type="STRING" id="1196353.SAMN05444921_10565"/>
<dbReference type="PROSITE" id="PS51198">
    <property type="entry name" value="UVRD_HELICASE_ATP_BIND"/>
    <property type="match status" value="1"/>
</dbReference>